<evidence type="ECO:0000313" key="5">
    <source>
        <dbReference type="Proteomes" id="UP001219349"/>
    </source>
</evidence>
<keyword evidence="5" id="KW-1185">Reference proteome</keyword>
<dbReference type="PANTHER" id="PTHR43283:SF7">
    <property type="entry name" value="BETA-LACTAMASE-RELATED DOMAIN-CONTAINING PROTEIN"/>
    <property type="match status" value="1"/>
</dbReference>
<proteinExistence type="predicted"/>
<dbReference type="InterPro" id="IPR005184">
    <property type="entry name" value="DUF306_Meta_HslJ"/>
</dbReference>
<dbReference type="PANTHER" id="PTHR43283">
    <property type="entry name" value="BETA-LACTAMASE-RELATED"/>
    <property type="match status" value="1"/>
</dbReference>
<dbReference type="Gene3D" id="3.40.710.10">
    <property type="entry name" value="DD-peptidase/beta-lactamase superfamily"/>
    <property type="match status" value="1"/>
</dbReference>
<dbReference type="Pfam" id="PF03724">
    <property type="entry name" value="META"/>
    <property type="match status" value="1"/>
</dbReference>
<feature type="signal peptide" evidence="1">
    <location>
        <begin position="1"/>
        <end position="21"/>
    </location>
</feature>
<dbReference type="Gene3D" id="2.40.128.270">
    <property type="match status" value="1"/>
</dbReference>
<keyword evidence="1" id="KW-0732">Signal</keyword>
<feature type="domain" description="DUF306" evidence="3">
    <location>
        <begin position="438"/>
        <end position="543"/>
    </location>
</feature>
<organism evidence="4 5">
    <name type="scientific">Paracoccus fistulariae</name>
    <dbReference type="NCBI Taxonomy" id="658446"/>
    <lineage>
        <taxon>Bacteria</taxon>
        <taxon>Pseudomonadati</taxon>
        <taxon>Pseudomonadota</taxon>
        <taxon>Alphaproteobacteria</taxon>
        <taxon>Rhodobacterales</taxon>
        <taxon>Paracoccaceae</taxon>
        <taxon>Paracoccus</taxon>
    </lineage>
</organism>
<keyword evidence="4" id="KW-0378">Hydrolase</keyword>
<dbReference type="EMBL" id="CP067136">
    <property type="protein sequence ID" value="WCR06307.1"/>
    <property type="molecule type" value="Genomic_DNA"/>
</dbReference>
<gene>
    <name evidence="4" type="ORF">JHX87_12475</name>
</gene>
<dbReference type="InterPro" id="IPR012338">
    <property type="entry name" value="Beta-lactam/transpept-like"/>
</dbReference>
<dbReference type="SUPFAM" id="SSF56601">
    <property type="entry name" value="beta-lactamase/transpeptidase-like"/>
    <property type="match status" value="1"/>
</dbReference>
<dbReference type="InterPro" id="IPR001466">
    <property type="entry name" value="Beta-lactam-related"/>
</dbReference>
<feature type="chain" id="PRO_5045937038" evidence="1">
    <location>
        <begin position="22"/>
        <end position="547"/>
    </location>
</feature>
<reference evidence="4 5" key="1">
    <citation type="submission" date="2021-01" db="EMBL/GenBank/DDBJ databases">
        <title>Biogeographic distribution of Paracoccus.</title>
        <authorList>
            <person name="Hollensteiner J."/>
            <person name="Leineberger J."/>
            <person name="Brinkhoff T."/>
            <person name="Daniel R."/>
        </authorList>
    </citation>
    <scope>NUCLEOTIDE SEQUENCE [LARGE SCALE GENOMIC DNA]</scope>
    <source>
        <strain evidence="4 5">KCTC 22803</strain>
    </source>
</reference>
<dbReference type="Proteomes" id="UP001219349">
    <property type="component" value="Chromosome"/>
</dbReference>
<evidence type="ECO:0000313" key="4">
    <source>
        <dbReference type="EMBL" id="WCR06307.1"/>
    </source>
</evidence>
<dbReference type="GO" id="GO:0016787">
    <property type="term" value="F:hydrolase activity"/>
    <property type="evidence" value="ECO:0007669"/>
    <property type="project" value="UniProtKB-KW"/>
</dbReference>
<evidence type="ECO:0000256" key="1">
    <source>
        <dbReference type="SAM" id="SignalP"/>
    </source>
</evidence>
<evidence type="ECO:0000259" key="3">
    <source>
        <dbReference type="Pfam" id="PF03724"/>
    </source>
</evidence>
<sequence>MTRLLISLFCLGLMATSPALSQDTPLSSAQSDPETLGWMQGFPPPADRIIRMTDADAFTFPKLRWTMCNFRELTPTKAVRNGTDGADALPVALDPGLDAVSFPPMGSDRKMTWDQAFDVNYTDGILVLHRGRIVYERYGGCMDENSLHGVMSVSKSLTGLVAETLVAEGALDETALMRDVIPELDGSGFGDATVRQVLEMTTALDYSEDYADPNSDVWTYSRASSPLPAPEGYDGPRSYFGYLQTVRKSGAHGEAFAYRTINADAVGWLIARVSGLDVADWVSQNIWSHIGAEREAFFTVDSIGTPFAGGGFNVTLRDLARLGQLVLDRGNWQGQQILPAQAIDRIRQGGDPQAFARAGYDTLPGWSYRGMWWVSNDDHGAFAARGVHGQTIWIDPAAQMVIARVASNPVAANAANDPTSLPAYRAVADYLMAKDGFAQLQDLEWRIEDIDGRGVIDYSPARLTFGADGKLSGNASCNRLMGSYQVDGDSLTLQQLGTTRKACPEALMAQERLLLDLLGQITGWRLSPDGGLILYTNDNRQILARQG</sequence>
<dbReference type="InterPro" id="IPR050789">
    <property type="entry name" value="Diverse_Enzym_Activities"/>
</dbReference>
<protein>
    <submittedName>
        <fullName evidence="4">Serine hydrolase</fullName>
    </submittedName>
</protein>
<feature type="domain" description="Beta-lactamase-related" evidence="2">
    <location>
        <begin position="125"/>
        <end position="410"/>
    </location>
</feature>
<dbReference type="Pfam" id="PF00144">
    <property type="entry name" value="Beta-lactamase"/>
    <property type="match status" value="1"/>
</dbReference>
<name>A0ABY7SJU8_9RHOB</name>
<evidence type="ECO:0000259" key="2">
    <source>
        <dbReference type="Pfam" id="PF00144"/>
    </source>
</evidence>
<accession>A0ABY7SJU8</accession>
<dbReference type="RefSeq" id="WP_271884018.1">
    <property type="nucleotide sequence ID" value="NZ_CP067136.1"/>
</dbReference>
<dbReference type="InterPro" id="IPR038670">
    <property type="entry name" value="HslJ-like_sf"/>
</dbReference>